<dbReference type="GO" id="GO:0032580">
    <property type="term" value="C:Golgi cisterna membrane"/>
    <property type="evidence" value="ECO:0007669"/>
    <property type="project" value="UniProtKB-SubCell"/>
</dbReference>
<keyword evidence="3" id="KW-0333">Golgi apparatus</keyword>
<dbReference type="GO" id="GO:0008107">
    <property type="term" value="F:galactoside 2-alpha-L-fucosyltransferase activity"/>
    <property type="evidence" value="ECO:0007669"/>
    <property type="project" value="InterPro"/>
</dbReference>
<comment type="subcellular location">
    <subcellularLocation>
        <location evidence="3">Golgi apparatus</location>
        <location evidence="3">Golgi stack membrane</location>
        <topology evidence="3">Single-pass type II membrane protein</topology>
    </subcellularLocation>
</comment>
<evidence type="ECO:0000256" key="2">
    <source>
        <dbReference type="ARBA" id="ARBA00022679"/>
    </source>
</evidence>
<accession>A0AAE1EEI8</accession>
<proteinExistence type="inferred from homology"/>
<dbReference type="PANTHER" id="PTHR11927:SF9">
    <property type="entry name" value="L-FUCOSYLTRANSFERASE"/>
    <property type="match status" value="1"/>
</dbReference>
<keyword evidence="5" id="KW-1185">Reference proteome</keyword>
<keyword evidence="3" id="KW-0812">Transmembrane</keyword>
<evidence type="ECO:0000256" key="1">
    <source>
        <dbReference type="ARBA" id="ARBA00022676"/>
    </source>
</evidence>
<sequence length="391" mass="45278">MRRNAQKRLALVVKILVVLVGISYSLWVNRRLVIHASKFLIDGSYRSCVHQRRNYELEEKSSPLYVTKERHGRLGNWLFGYSSLLGIAKANGYLPYFLSSHPLNSYFQLSYVRNIDAECLFDVYDDLPCTYTSSMMNLPSGNISIDGYTQSWKYFRFIEKELRQELKVRPHLDHYAKKLLNKYVGSHIAAGRLVISIHVRRGDVLKPEARKLGFCHAPKEYFDNAMRYMLNLFPHSVFLVTSDDISWCIDNIKPPILRDLLSEAKLSKIKHDNPKIKSSVFDERVPIVYSQSRSSWDDFSMLMLCNHSIISVGTFGWWGAWFAKGHVVYYDGFPLPGSKIDYETNKEDFFPSDWVALSAGASFEWRTSHFLFLYFISLQFAVNLYIGCVTS</sequence>
<comment type="similarity">
    <text evidence="3">Belongs to the glycosyltransferase 11 family.</text>
</comment>
<evidence type="ECO:0000313" key="5">
    <source>
        <dbReference type="Proteomes" id="UP001283361"/>
    </source>
</evidence>
<dbReference type="AlphaFoldDB" id="A0AAE1EEI8"/>
<gene>
    <name evidence="4" type="ORF">RRG08_029457</name>
</gene>
<dbReference type="InterPro" id="IPR002516">
    <property type="entry name" value="Glyco_trans_11"/>
</dbReference>
<keyword evidence="1 3" id="KW-0328">Glycosyltransferase</keyword>
<evidence type="ECO:0000313" key="4">
    <source>
        <dbReference type="EMBL" id="KAK3803865.1"/>
    </source>
</evidence>
<dbReference type="Pfam" id="PF01531">
    <property type="entry name" value="Glyco_transf_11"/>
    <property type="match status" value="2"/>
</dbReference>
<protein>
    <recommendedName>
        <fullName evidence="3">L-Fucosyltransferase</fullName>
        <ecNumber evidence="3">2.4.1.-</ecNumber>
    </recommendedName>
</protein>
<comment type="pathway">
    <text evidence="3">Protein modification; protein glycosylation.</text>
</comment>
<dbReference type="CDD" id="cd11301">
    <property type="entry name" value="Fut1_Fut2_like"/>
    <property type="match status" value="1"/>
</dbReference>
<dbReference type="Proteomes" id="UP001283361">
    <property type="component" value="Unassembled WGS sequence"/>
</dbReference>
<dbReference type="GO" id="GO:0005975">
    <property type="term" value="P:carbohydrate metabolic process"/>
    <property type="evidence" value="ECO:0007669"/>
    <property type="project" value="InterPro"/>
</dbReference>
<reference evidence="4" key="1">
    <citation type="journal article" date="2023" name="G3 (Bethesda)">
        <title>A reference genome for the long-term kleptoplast-retaining sea slug Elysia crispata morphotype clarki.</title>
        <authorList>
            <person name="Eastman K.E."/>
            <person name="Pendleton A.L."/>
            <person name="Shaikh M.A."/>
            <person name="Suttiyut T."/>
            <person name="Ogas R."/>
            <person name="Tomko P."/>
            <person name="Gavelis G."/>
            <person name="Widhalm J.R."/>
            <person name="Wisecaver J.H."/>
        </authorList>
    </citation>
    <scope>NUCLEOTIDE SEQUENCE</scope>
    <source>
        <strain evidence="4">ECLA1</strain>
    </source>
</reference>
<comment type="caution">
    <text evidence="4">The sequence shown here is derived from an EMBL/GenBank/DDBJ whole genome shotgun (WGS) entry which is preliminary data.</text>
</comment>
<name>A0AAE1EEI8_9GAST</name>
<dbReference type="PANTHER" id="PTHR11927">
    <property type="entry name" value="GALACTOSIDE 2-L-FUCOSYLTRANSFERASE"/>
    <property type="match status" value="1"/>
</dbReference>
<evidence type="ECO:0000256" key="3">
    <source>
        <dbReference type="RuleBase" id="RU363129"/>
    </source>
</evidence>
<dbReference type="EMBL" id="JAWDGP010000082">
    <property type="protein sequence ID" value="KAK3803865.1"/>
    <property type="molecule type" value="Genomic_DNA"/>
</dbReference>
<dbReference type="EC" id="2.4.1.-" evidence="3"/>
<organism evidence="4 5">
    <name type="scientific">Elysia crispata</name>
    <name type="common">lettuce slug</name>
    <dbReference type="NCBI Taxonomy" id="231223"/>
    <lineage>
        <taxon>Eukaryota</taxon>
        <taxon>Metazoa</taxon>
        <taxon>Spiralia</taxon>
        <taxon>Lophotrochozoa</taxon>
        <taxon>Mollusca</taxon>
        <taxon>Gastropoda</taxon>
        <taxon>Heterobranchia</taxon>
        <taxon>Euthyneura</taxon>
        <taxon>Panpulmonata</taxon>
        <taxon>Sacoglossa</taxon>
        <taxon>Placobranchoidea</taxon>
        <taxon>Plakobranchidae</taxon>
        <taxon>Elysia</taxon>
    </lineage>
</organism>
<keyword evidence="3" id="KW-0735">Signal-anchor</keyword>
<keyword evidence="2 3" id="KW-0808">Transferase</keyword>
<keyword evidence="3" id="KW-0325">Glycoprotein</keyword>